<name>A0A157RNJ9_9BORD</name>
<dbReference type="InterPro" id="IPR009923">
    <property type="entry name" value="Dodecin"/>
</dbReference>
<dbReference type="Gene3D" id="3.30.1660.10">
    <property type="entry name" value="Flavin-binding protein dodecin"/>
    <property type="match status" value="1"/>
</dbReference>
<dbReference type="SUPFAM" id="SSF89807">
    <property type="entry name" value="Dodecin-like"/>
    <property type="match status" value="1"/>
</dbReference>
<dbReference type="InterPro" id="IPR036694">
    <property type="entry name" value="Dodecin-like_sf"/>
</dbReference>
<gene>
    <name evidence="1" type="ORF">SAMEA1982600_05318</name>
</gene>
<organism evidence="1 2">
    <name type="scientific">Bordetella ansorpii</name>
    <dbReference type="NCBI Taxonomy" id="288768"/>
    <lineage>
        <taxon>Bacteria</taxon>
        <taxon>Pseudomonadati</taxon>
        <taxon>Pseudomonadota</taxon>
        <taxon>Betaproteobacteria</taxon>
        <taxon>Burkholderiales</taxon>
        <taxon>Alcaligenaceae</taxon>
        <taxon>Bordetella</taxon>
    </lineage>
</organism>
<dbReference type="Proteomes" id="UP000077037">
    <property type="component" value="Unassembled WGS sequence"/>
</dbReference>
<dbReference type="InterPro" id="IPR025543">
    <property type="entry name" value="Dodecin-like"/>
</dbReference>
<protein>
    <submittedName>
        <fullName evidence="1">Protein of uncharacterized function (DUF1458)</fullName>
    </submittedName>
</protein>
<dbReference type="InterPro" id="IPR050049">
    <property type="entry name" value="Dodecin_bact"/>
</dbReference>
<dbReference type="AlphaFoldDB" id="A0A157RNJ9"/>
<sequence length="96" mass="10793">MLVTASRPTARTVPLPGMRWYSQEAIAMSNHVYKQIELVGSSTKSSDDAIAQAIERASKTLRNLDWFEVTQVRGHIENGKVAHWQVGLKLGMRLEE</sequence>
<reference evidence="1 2" key="1">
    <citation type="submission" date="2016-03" db="EMBL/GenBank/DDBJ databases">
        <authorList>
            <consortium name="Pathogen Informatics"/>
        </authorList>
    </citation>
    <scope>NUCLEOTIDE SEQUENCE [LARGE SCALE GENOMIC DNA]</scope>
    <source>
        <strain evidence="1 2">NCTC13364</strain>
    </source>
</reference>
<dbReference type="NCBIfam" id="NF043052">
    <property type="entry name" value="DodecBact"/>
    <property type="match status" value="1"/>
</dbReference>
<dbReference type="PANTHER" id="PTHR39324">
    <property type="entry name" value="CALCIUM DODECIN"/>
    <property type="match status" value="1"/>
</dbReference>
<dbReference type="EMBL" id="FKBS01000029">
    <property type="protein sequence ID" value="SAI59582.1"/>
    <property type="molecule type" value="Genomic_DNA"/>
</dbReference>
<dbReference type="PANTHER" id="PTHR39324:SF1">
    <property type="entry name" value="CALCIUM DODECIN"/>
    <property type="match status" value="1"/>
</dbReference>
<accession>A0A157RNJ9</accession>
<proteinExistence type="predicted"/>
<evidence type="ECO:0000313" key="2">
    <source>
        <dbReference type="Proteomes" id="UP000077037"/>
    </source>
</evidence>
<dbReference type="Pfam" id="PF07311">
    <property type="entry name" value="Dodecin"/>
    <property type="match status" value="1"/>
</dbReference>
<evidence type="ECO:0000313" key="1">
    <source>
        <dbReference type="EMBL" id="SAI59582.1"/>
    </source>
</evidence>